<dbReference type="Pfam" id="PF02545">
    <property type="entry name" value="Maf"/>
    <property type="match status" value="1"/>
</dbReference>
<organism evidence="10 11">
    <name type="scientific">Stenotrophomonas rhizophila</name>
    <dbReference type="NCBI Taxonomy" id="216778"/>
    <lineage>
        <taxon>Bacteria</taxon>
        <taxon>Pseudomonadati</taxon>
        <taxon>Pseudomonadota</taxon>
        <taxon>Gammaproteobacteria</taxon>
        <taxon>Lysobacterales</taxon>
        <taxon>Lysobacteraceae</taxon>
        <taxon>Stenotrophomonas</taxon>
    </lineage>
</organism>
<dbReference type="Gene3D" id="3.90.950.10">
    <property type="match status" value="1"/>
</dbReference>
<evidence type="ECO:0000256" key="6">
    <source>
        <dbReference type="ARBA" id="ARBA00053369"/>
    </source>
</evidence>
<keyword evidence="3 9" id="KW-0378">Hydrolase</keyword>
<dbReference type="PANTHER" id="PTHR43213">
    <property type="entry name" value="BIFUNCTIONAL DTTP/UTP PYROPHOSPHATASE/METHYLTRANSFERASE PROTEIN-RELATED"/>
    <property type="match status" value="1"/>
</dbReference>
<feature type="site" description="Important for substrate specificity" evidence="9">
    <location>
        <position position="12"/>
    </location>
</feature>
<feature type="site" description="Important for substrate specificity" evidence="9">
    <location>
        <position position="152"/>
    </location>
</feature>
<dbReference type="GO" id="GO:0047429">
    <property type="term" value="F:nucleoside triphosphate diphosphatase activity"/>
    <property type="evidence" value="ECO:0007669"/>
    <property type="project" value="InterPro"/>
</dbReference>
<dbReference type="AlphaFoldDB" id="A0A498C6W5"/>
<evidence type="ECO:0000256" key="4">
    <source>
        <dbReference type="ARBA" id="ARBA00023080"/>
    </source>
</evidence>
<evidence type="ECO:0000256" key="1">
    <source>
        <dbReference type="ARBA" id="ARBA00004496"/>
    </source>
</evidence>
<evidence type="ECO:0000256" key="2">
    <source>
        <dbReference type="ARBA" id="ARBA00022490"/>
    </source>
</evidence>
<evidence type="ECO:0000256" key="5">
    <source>
        <dbReference type="ARBA" id="ARBA00050213"/>
    </source>
</evidence>
<dbReference type="InterPro" id="IPR029001">
    <property type="entry name" value="ITPase-like_fam"/>
</dbReference>
<dbReference type="GO" id="GO:0005737">
    <property type="term" value="C:cytoplasm"/>
    <property type="evidence" value="ECO:0007669"/>
    <property type="project" value="UniProtKB-SubCell"/>
</dbReference>
<evidence type="ECO:0000256" key="9">
    <source>
        <dbReference type="HAMAP-Rule" id="MF_00528"/>
    </source>
</evidence>
<dbReference type="FunFam" id="3.90.950.10:FF:000005">
    <property type="entry name" value="7-methyl-GTP pyrophosphatase"/>
    <property type="match status" value="1"/>
</dbReference>
<sequence length="190" mass="20196">MTPLLLASTSRYRRDLLERLGLPLETARPEVNETPGPSEAPRALAVRLARAKAEAVARLHPGRWVIGSDQVAELNGAPLGKPGTVEGAHAQLAAMSGQVVDFHTAVSLVRDGEALATCDLTRVHFRALGAEEIARYVAAEQPLDCAGSFKCEGLGITLFEAIENRDPTALIGLPLIALSQLLRQAGHTLP</sequence>
<protein>
    <recommendedName>
        <fullName evidence="8 9">7-methyl-GTP pyrophosphatase</fullName>
        <shortName evidence="9">m(7)GTP pyrophosphatase</shortName>
        <ecNumber evidence="9">3.6.1.-</ecNumber>
    </recommendedName>
</protein>
<dbReference type="EC" id="3.6.1.-" evidence="9"/>
<dbReference type="EMBL" id="RCDC01000007">
    <property type="protein sequence ID" value="RLK49866.1"/>
    <property type="molecule type" value="Genomic_DNA"/>
</dbReference>
<comment type="caution">
    <text evidence="10">The sequence shown here is derived from an EMBL/GenBank/DDBJ whole genome shotgun (WGS) entry which is preliminary data.</text>
</comment>
<evidence type="ECO:0000256" key="8">
    <source>
        <dbReference type="ARBA" id="ARBA00068163"/>
    </source>
</evidence>
<feature type="active site" description="Proton acceptor" evidence="9">
    <location>
        <position position="69"/>
    </location>
</feature>
<keyword evidence="2 9" id="KW-0963">Cytoplasm</keyword>
<comment type="caution">
    <text evidence="9">Lacks conserved residue(s) required for the propagation of feature annotation.</text>
</comment>
<evidence type="ECO:0000313" key="10">
    <source>
        <dbReference type="EMBL" id="RLK49866.1"/>
    </source>
</evidence>
<comment type="function">
    <text evidence="6 9">Nucleoside triphosphate pyrophosphatase that hydrolyzes 7-methyl-GTP (m(7)GTP). May have a dual role in cell division arrest and in preventing the incorporation of modified nucleotides into cellular nucleic acids.</text>
</comment>
<reference evidence="10 11" key="1">
    <citation type="submission" date="2018-10" db="EMBL/GenBank/DDBJ databases">
        <title>Comparative analysis of microorganisms from saline springs in Andes Mountain Range, Colombia.</title>
        <authorList>
            <person name="Rubin E."/>
        </authorList>
    </citation>
    <scope>NUCLEOTIDE SEQUENCE [LARGE SCALE GENOMIC DNA]</scope>
    <source>
        <strain evidence="10 11">USBA GBX 843</strain>
    </source>
</reference>
<dbReference type="GO" id="GO:0009117">
    <property type="term" value="P:nucleotide metabolic process"/>
    <property type="evidence" value="ECO:0007669"/>
    <property type="project" value="UniProtKB-KW"/>
</dbReference>
<dbReference type="HAMAP" id="MF_00528">
    <property type="entry name" value="Maf"/>
    <property type="match status" value="1"/>
</dbReference>
<dbReference type="Proteomes" id="UP000274786">
    <property type="component" value="Unassembled WGS sequence"/>
</dbReference>
<dbReference type="SUPFAM" id="SSF52972">
    <property type="entry name" value="ITPase-like"/>
    <property type="match status" value="1"/>
</dbReference>
<dbReference type="OrthoDB" id="9813694at2"/>
<dbReference type="CDD" id="cd00555">
    <property type="entry name" value="Maf"/>
    <property type="match status" value="1"/>
</dbReference>
<comment type="similarity">
    <text evidence="7 9">Belongs to the Maf family. YceF subfamily.</text>
</comment>
<name>A0A498C6W5_9GAMM</name>
<accession>A0A498C6W5</accession>
<comment type="catalytic activity">
    <reaction evidence="5 9">
        <text>N(7)-methyl-GTP + H2O = N(7)-methyl-GMP + diphosphate + H(+)</text>
        <dbReference type="Rhea" id="RHEA:58744"/>
        <dbReference type="ChEBI" id="CHEBI:15377"/>
        <dbReference type="ChEBI" id="CHEBI:15378"/>
        <dbReference type="ChEBI" id="CHEBI:33019"/>
        <dbReference type="ChEBI" id="CHEBI:58285"/>
        <dbReference type="ChEBI" id="CHEBI:87133"/>
    </reaction>
</comment>
<comment type="cofactor">
    <cofactor evidence="9">
        <name>a divalent metal cation</name>
        <dbReference type="ChEBI" id="CHEBI:60240"/>
    </cofactor>
</comment>
<dbReference type="NCBIfam" id="TIGR00172">
    <property type="entry name" value="maf"/>
    <property type="match status" value="1"/>
</dbReference>
<keyword evidence="4 9" id="KW-0546">Nucleotide metabolism</keyword>
<dbReference type="PIRSF" id="PIRSF006305">
    <property type="entry name" value="Maf"/>
    <property type="match status" value="1"/>
</dbReference>
<evidence type="ECO:0000256" key="7">
    <source>
        <dbReference type="ARBA" id="ARBA00060749"/>
    </source>
</evidence>
<dbReference type="InterPro" id="IPR003697">
    <property type="entry name" value="Maf-like"/>
</dbReference>
<dbReference type="RefSeq" id="WP_121043052.1">
    <property type="nucleotide sequence ID" value="NZ_RCDC01000007.1"/>
</dbReference>
<feature type="site" description="Important for substrate specificity" evidence="9">
    <location>
        <position position="70"/>
    </location>
</feature>
<proteinExistence type="inferred from homology"/>
<comment type="subcellular location">
    <subcellularLocation>
        <location evidence="1 9">Cytoplasm</location>
    </subcellularLocation>
</comment>
<evidence type="ECO:0000256" key="3">
    <source>
        <dbReference type="ARBA" id="ARBA00022801"/>
    </source>
</evidence>
<dbReference type="PANTHER" id="PTHR43213:SF10">
    <property type="entry name" value="7-METHYL-GTP PYROPHOSPHATASE"/>
    <property type="match status" value="1"/>
</dbReference>
<gene>
    <name evidence="10" type="ORF">BCL79_3352</name>
</gene>
<evidence type="ECO:0000313" key="11">
    <source>
        <dbReference type="Proteomes" id="UP000274786"/>
    </source>
</evidence>